<dbReference type="AlphaFoldDB" id="A0ABD7F7D5"/>
<evidence type="ECO:0000259" key="1">
    <source>
        <dbReference type="PROSITE" id="PS50994"/>
    </source>
</evidence>
<evidence type="ECO:0000313" key="2">
    <source>
        <dbReference type="EMBL" id="QXZ24333.1"/>
    </source>
</evidence>
<dbReference type="PROSITE" id="PS50994">
    <property type="entry name" value="INTEGRASE"/>
    <property type="match status" value="1"/>
</dbReference>
<dbReference type="PANTHER" id="PTHR35004">
    <property type="entry name" value="TRANSPOSASE RV3428C-RELATED"/>
    <property type="match status" value="1"/>
</dbReference>
<organism evidence="2 3">
    <name type="scientific">Acinetobacter septicus</name>
    <dbReference type="NCBI Taxonomy" id="465797"/>
    <lineage>
        <taxon>Bacteria</taxon>
        <taxon>Pseudomonadati</taxon>
        <taxon>Pseudomonadota</taxon>
        <taxon>Gammaproteobacteria</taxon>
        <taxon>Moraxellales</taxon>
        <taxon>Moraxellaceae</taxon>
        <taxon>Acinetobacter</taxon>
    </lineage>
</organism>
<keyword evidence="3" id="KW-1185">Reference proteome</keyword>
<name>A0ABD7F7D5_9GAMM</name>
<dbReference type="PANTHER" id="PTHR35004:SF6">
    <property type="entry name" value="TRANSPOSASE"/>
    <property type="match status" value="1"/>
</dbReference>
<feature type="domain" description="Integrase catalytic" evidence="1">
    <location>
        <begin position="237"/>
        <end position="425"/>
    </location>
</feature>
<dbReference type="InterPro" id="IPR015378">
    <property type="entry name" value="Transposase-like_Mu_C"/>
</dbReference>
<dbReference type="Pfam" id="PF09299">
    <property type="entry name" value="Mu-transpos_C"/>
    <property type="match status" value="1"/>
</dbReference>
<dbReference type="Proteomes" id="UP000827069">
    <property type="component" value="Chromosome"/>
</dbReference>
<evidence type="ECO:0000313" key="3">
    <source>
        <dbReference type="Proteomes" id="UP000827069"/>
    </source>
</evidence>
<dbReference type="InterPro" id="IPR036397">
    <property type="entry name" value="RNaseH_sf"/>
</dbReference>
<protein>
    <submittedName>
        <fullName evidence="2">DDE-type integrase/transposase/recombinase</fullName>
    </submittedName>
</protein>
<gene>
    <name evidence="2" type="ORF">I6L31_06200</name>
</gene>
<dbReference type="InterPro" id="IPR012337">
    <property type="entry name" value="RNaseH-like_sf"/>
</dbReference>
<dbReference type="Pfam" id="PF00665">
    <property type="entry name" value="rve"/>
    <property type="match status" value="1"/>
</dbReference>
<reference evidence="2 3" key="1">
    <citation type="submission" date="2021-07" db="EMBL/GenBank/DDBJ databases">
        <title>FDA dAtabase for Regulatory Grade micrObial Sequences (FDA-ARGOS): Supporting development and validation of Infectious Disease Dx tests.</title>
        <authorList>
            <person name="Sproer C."/>
            <person name="Gronow S."/>
            <person name="Severitt S."/>
            <person name="Schroder I."/>
            <person name="Tallon L."/>
            <person name="Sadzewicz L."/>
            <person name="Zhao X."/>
            <person name="Boylan J."/>
            <person name="Ott S."/>
            <person name="Bowen H."/>
            <person name="Vavikolanu K."/>
            <person name="Mehta A."/>
            <person name="Aluvathingal J."/>
            <person name="Nadendla S."/>
            <person name="Lowell S."/>
            <person name="Myers T."/>
            <person name="Yan Y."/>
        </authorList>
    </citation>
    <scope>NUCLEOTIDE SEQUENCE [LARGE SCALE GENOMIC DNA]</scope>
    <source>
        <strain evidence="2 3">FDAARGOS_1401</strain>
    </source>
</reference>
<proteinExistence type="predicted"/>
<accession>A0ABD7F7D5</accession>
<dbReference type="Gene3D" id="3.30.420.10">
    <property type="entry name" value="Ribonuclease H-like superfamily/Ribonuclease H"/>
    <property type="match status" value="1"/>
</dbReference>
<dbReference type="InterPro" id="IPR001584">
    <property type="entry name" value="Integrase_cat-core"/>
</dbReference>
<dbReference type="SUPFAM" id="SSF53098">
    <property type="entry name" value="Ribonuclease H-like"/>
    <property type="match status" value="1"/>
</dbReference>
<dbReference type="RefSeq" id="WP_005005260.1">
    <property type="nucleotide sequence ID" value="NZ_CP079898.1"/>
</dbReference>
<dbReference type="EMBL" id="CP079898">
    <property type="protein sequence ID" value="QXZ24333.1"/>
    <property type="molecule type" value="Genomic_DNA"/>
</dbReference>
<sequence length="629" mass="73118">MKNNFKLNIGDRFTYLNENYEICYIENEVIRYSNFASGSMHFITEYNLINKILSGDIKFTTLSIQKLHKNQALTIEEISKYLTYIFSNKIPCTNKKLKSAILKLRKDNPDLREISASTLARYIKKFRDDENSFNSFYQETGGNKSLRFSVEAENIINEVIIEFIKEQEDFTPADAHLIIKNRIKALNTNAKIPSERTVYRRFKRLDPYSVIKNKKGRKEANRIFKASGQSLNSCGLLAIVQIDTHEIDCIIVDKSGNILGRPQLCIAIDVYTRAMVGWHLCMLPASATKTLLALKSMLIRPHHGLMGGLPSIIIPDNGAEFNNNALANFCNNFNITKSESQPYCPDNKAHIESFFKSLNENVIHKLKGTTYSSPQHRGDYNSTGNACYTLEVLRDLINEWIENIYHKRIHSSTQRRPESMWKEASRIFPVLTLSELEIEQKCRTVFRYKINKGQINLKGLRYKSQALATLNYRFKEKVTIYVDQLNLSSIYIQDPFNQNNFIQADSIYPHATADLTLAEWLEAKEILREKYNTDPQEIKNEEMLYLARLNFLLKIQNLNKKNKRFRQVKNDLETMIFEQEKRLDITKLTVEMPQNLSSSNHQEEIPQLTYDNLETDLTDFFYEEINLDE</sequence>